<dbReference type="EMBL" id="QBKT01000001">
    <property type="protein sequence ID" value="PTX63538.1"/>
    <property type="molecule type" value="Genomic_DNA"/>
</dbReference>
<evidence type="ECO:0000313" key="2">
    <source>
        <dbReference type="Proteomes" id="UP000244090"/>
    </source>
</evidence>
<evidence type="ECO:0000313" key="1">
    <source>
        <dbReference type="EMBL" id="PTX63538.1"/>
    </source>
</evidence>
<dbReference type="AlphaFoldDB" id="A0A2T6C5C3"/>
<dbReference type="RefSeq" id="WP_108112933.1">
    <property type="nucleotide sequence ID" value="NZ_QBKT01000001.1"/>
</dbReference>
<organism evidence="1 2">
    <name type="scientific">Kordia periserrulae</name>
    <dbReference type="NCBI Taxonomy" id="701523"/>
    <lineage>
        <taxon>Bacteria</taxon>
        <taxon>Pseudomonadati</taxon>
        <taxon>Bacteroidota</taxon>
        <taxon>Flavobacteriia</taxon>
        <taxon>Flavobacteriales</taxon>
        <taxon>Flavobacteriaceae</taxon>
        <taxon>Kordia</taxon>
    </lineage>
</organism>
<reference evidence="1 2" key="1">
    <citation type="submission" date="2018-04" db="EMBL/GenBank/DDBJ databases">
        <title>Genomic Encyclopedia of Archaeal and Bacterial Type Strains, Phase II (KMG-II): from individual species to whole genera.</title>
        <authorList>
            <person name="Goeker M."/>
        </authorList>
    </citation>
    <scope>NUCLEOTIDE SEQUENCE [LARGE SCALE GENOMIC DNA]</scope>
    <source>
        <strain evidence="1 2">DSM 25731</strain>
    </source>
</reference>
<gene>
    <name evidence="1" type="ORF">C8N46_101139</name>
</gene>
<comment type="caution">
    <text evidence="1">The sequence shown here is derived from an EMBL/GenBank/DDBJ whole genome shotgun (WGS) entry which is preliminary data.</text>
</comment>
<keyword evidence="2" id="KW-1185">Reference proteome</keyword>
<sequence>MKKKNFKQSSLSLNKNLISNFKTQGISGGGTESCIQDANTLCYSAACTVGCGTNQNCGTIGCPTQGFECERTFSCDPGIC</sequence>
<proteinExistence type="predicted"/>
<protein>
    <submittedName>
        <fullName evidence="1">Uncharacterized protein</fullName>
    </submittedName>
</protein>
<accession>A0A2T6C5C3</accession>
<dbReference type="Proteomes" id="UP000244090">
    <property type="component" value="Unassembled WGS sequence"/>
</dbReference>
<name>A0A2T6C5C3_9FLAO</name>